<sequence length="706" mass="78040">MFNACYNWGGAANCEYRAPGQPSYASEVGTGSRMNQNRNMTMDFAGNLKWEATDRLRFNFDGQYVKSEIDNYDISVEHHSFANVFLDATGEYPRIELSAPTNVNQSAGGLANANNWYLRSVMDHLEESEGTEWAFRGDAEYDLNTNWLSSLKVGARYADRDQTVRWSTYNWGNVANTWGDNQQAYWNLDSPVYPSGLFEISPFGQSFFGGNLGEFPFVPVDALKAHRTDEYSYDNIGVGSQQWRPICTRLNELPDSCFVDNEIADVSETTKALYAMLRFGGPDAQIGGMTISGNVGVRYVNTKNVSSGYTRFPQNNYVYFEGDPPEAVCDGVLEVDPEQPPPPAGTPADPAFCYLSDDDLAFINGASTSSTAKASHHQWLPSFNVKADLSPGWLVRFAASKAMSRPDMGLLKNFTSVTTGLPSDASDPRYIREGNSPTGEVIGVTPTYEANAYNPYLKPTTAWQFDLSLEHYFGNAGLFSFAVFHKSFKDYIQYGIFNLDLTNNGVTRTVRVRGPANGGGAKIKGFEVAYNRFFDFLPKPLDGLGIQANYTYVKNSGVPNSALTPVGSTGGNQTNDGNAGTALNPGSLEGLSKHSANLVGLYEKNRLAVRLAYNWRSKYLVTVVDCCVYLPVWQKSAGFLDGSIRYGLSDNIELSFQGSNLLNTKTRLLQQVTDEDSPEGRIVLTPNAWFQNDRRLTMGVRVRFGK</sequence>
<dbReference type="GO" id="GO:0009279">
    <property type="term" value="C:cell outer membrane"/>
    <property type="evidence" value="ECO:0007669"/>
    <property type="project" value="UniProtKB-SubCell"/>
</dbReference>
<keyword evidence="7" id="KW-1185">Reference proteome</keyword>
<evidence type="ECO:0000313" key="7">
    <source>
        <dbReference type="Proteomes" id="UP000515955"/>
    </source>
</evidence>
<evidence type="ECO:0000259" key="5">
    <source>
        <dbReference type="Pfam" id="PF00593"/>
    </source>
</evidence>
<proteinExistence type="predicted"/>
<keyword evidence="2" id="KW-0472">Membrane</keyword>
<gene>
    <name evidence="6" type="ORF">H9L12_00350</name>
</gene>
<dbReference type="Gene3D" id="2.40.170.20">
    <property type="entry name" value="TonB-dependent receptor, beta-barrel domain"/>
    <property type="match status" value="1"/>
</dbReference>
<evidence type="ECO:0000256" key="1">
    <source>
        <dbReference type="ARBA" id="ARBA00004442"/>
    </source>
</evidence>
<dbReference type="Proteomes" id="UP000515955">
    <property type="component" value="Chromosome"/>
</dbReference>
<feature type="compositionally biased region" description="Polar residues" evidence="4">
    <location>
        <begin position="563"/>
        <end position="578"/>
    </location>
</feature>
<dbReference type="InterPro" id="IPR010104">
    <property type="entry name" value="TonB_rcpt_bac"/>
</dbReference>
<comment type="subcellular location">
    <subcellularLocation>
        <location evidence="1">Cell outer membrane</location>
    </subcellularLocation>
</comment>
<reference evidence="6 7" key="1">
    <citation type="submission" date="2020-08" db="EMBL/GenBank/DDBJ databases">
        <title>Genome sequence of Sphingomonas rhizophila KACC 19189T.</title>
        <authorList>
            <person name="Hyun D.-W."/>
            <person name="Bae J.-W."/>
        </authorList>
    </citation>
    <scope>NUCLEOTIDE SEQUENCE [LARGE SCALE GENOMIC DNA]</scope>
    <source>
        <strain evidence="6 7">KACC 19189</strain>
    </source>
</reference>
<organism evidence="6 7">
    <name type="scientific">Sphingomonas rhizophila</name>
    <dbReference type="NCBI Taxonomy" id="2071607"/>
    <lineage>
        <taxon>Bacteria</taxon>
        <taxon>Pseudomonadati</taxon>
        <taxon>Pseudomonadota</taxon>
        <taxon>Alphaproteobacteria</taxon>
        <taxon>Sphingomonadales</taxon>
        <taxon>Sphingomonadaceae</taxon>
        <taxon>Sphingomonas</taxon>
    </lineage>
</organism>
<protein>
    <submittedName>
        <fullName evidence="6">TonB-dependent receptor</fullName>
    </submittedName>
</protein>
<feature type="region of interest" description="Disordered" evidence="4">
    <location>
        <begin position="563"/>
        <end position="583"/>
    </location>
</feature>
<accession>A0A7G9SBC5</accession>
<dbReference type="InterPro" id="IPR036942">
    <property type="entry name" value="Beta-barrel_TonB_sf"/>
</dbReference>
<keyword evidence="6" id="KW-0675">Receptor</keyword>
<dbReference type="EMBL" id="CP060717">
    <property type="protein sequence ID" value="QNN65150.1"/>
    <property type="molecule type" value="Genomic_DNA"/>
</dbReference>
<dbReference type="NCBIfam" id="TIGR01782">
    <property type="entry name" value="TonB-Xanth-Caul"/>
    <property type="match status" value="1"/>
</dbReference>
<evidence type="ECO:0000313" key="6">
    <source>
        <dbReference type="EMBL" id="QNN65150.1"/>
    </source>
</evidence>
<dbReference type="InterPro" id="IPR000531">
    <property type="entry name" value="Beta-barrel_TonB"/>
</dbReference>
<evidence type="ECO:0000256" key="2">
    <source>
        <dbReference type="ARBA" id="ARBA00023136"/>
    </source>
</evidence>
<dbReference type="RefSeq" id="WP_187542147.1">
    <property type="nucleotide sequence ID" value="NZ_CP060717.1"/>
</dbReference>
<dbReference type="KEGG" id="srhi:H9L12_00350"/>
<feature type="domain" description="TonB-dependent receptor-like beta-barrel" evidence="5">
    <location>
        <begin position="74"/>
        <end position="661"/>
    </location>
</feature>
<dbReference type="AlphaFoldDB" id="A0A7G9SBC5"/>
<evidence type="ECO:0000256" key="4">
    <source>
        <dbReference type="SAM" id="MobiDB-lite"/>
    </source>
</evidence>
<dbReference type="SUPFAM" id="SSF56935">
    <property type="entry name" value="Porins"/>
    <property type="match status" value="1"/>
</dbReference>
<name>A0A7G9SBC5_9SPHN</name>
<dbReference type="PANTHER" id="PTHR40980:SF3">
    <property type="entry name" value="TONB-DEPENDENT RECEPTOR-LIKE BETA-BARREL DOMAIN-CONTAINING PROTEIN"/>
    <property type="match status" value="1"/>
</dbReference>
<keyword evidence="3" id="KW-0998">Cell outer membrane</keyword>
<evidence type="ECO:0000256" key="3">
    <source>
        <dbReference type="ARBA" id="ARBA00023237"/>
    </source>
</evidence>
<dbReference type="PANTHER" id="PTHR40980">
    <property type="entry name" value="PLUG DOMAIN-CONTAINING PROTEIN"/>
    <property type="match status" value="1"/>
</dbReference>
<dbReference type="Pfam" id="PF00593">
    <property type="entry name" value="TonB_dep_Rec_b-barrel"/>
    <property type="match status" value="1"/>
</dbReference>